<proteinExistence type="predicted"/>
<dbReference type="Proteomes" id="UP000026962">
    <property type="component" value="Chromosome 11"/>
</dbReference>
<name>A0A0E0MEZ5_ORYPU</name>
<dbReference type="EnsemblPlants" id="OPUNC11G09980.1">
    <property type="protein sequence ID" value="OPUNC11G09980.1"/>
    <property type="gene ID" value="OPUNC11G09980"/>
</dbReference>
<dbReference type="HOGENOM" id="CLU_1752680_0_0_1"/>
<accession>A0A0E0MEZ5</accession>
<reference evidence="1" key="2">
    <citation type="submission" date="2018-05" db="EMBL/GenBank/DDBJ databases">
        <title>OpunRS2 (Oryza punctata Reference Sequence Version 2).</title>
        <authorList>
            <person name="Zhang J."/>
            <person name="Kudrna D."/>
            <person name="Lee S."/>
            <person name="Talag J."/>
            <person name="Welchert J."/>
            <person name="Wing R.A."/>
        </authorList>
    </citation>
    <scope>NUCLEOTIDE SEQUENCE [LARGE SCALE GENOMIC DNA]</scope>
</reference>
<organism evidence="1">
    <name type="scientific">Oryza punctata</name>
    <name type="common">Red rice</name>
    <dbReference type="NCBI Taxonomy" id="4537"/>
    <lineage>
        <taxon>Eukaryota</taxon>
        <taxon>Viridiplantae</taxon>
        <taxon>Streptophyta</taxon>
        <taxon>Embryophyta</taxon>
        <taxon>Tracheophyta</taxon>
        <taxon>Spermatophyta</taxon>
        <taxon>Magnoliopsida</taxon>
        <taxon>Liliopsida</taxon>
        <taxon>Poales</taxon>
        <taxon>Poaceae</taxon>
        <taxon>BOP clade</taxon>
        <taxon>Oryzoideae</taxon>
        <taxon>Oryzeae</taxon>
        <taxon>Oryzinae</taxon>
        <taxon>Oryza</taxon>
    </lineage>
</organism>
<evidence type="ECO:0000313" key="1">
    <source>
        <dbReference type="EnsemblPlants" id="OPUNC11G09980.1"/>
    </source>
</evidence>
<dbReference type="AlphaFoldDB" id="A0A0E0MEZ5"/>
<sequence length="150" mass="16387">MTLNRALVGKGLMVAATGGDEDTEEMQGYRIRRMATREAKNGCRQHRTRGPAMGAGHRRGFQAIAAAAMHKRLHFVDLQRNLDGGRCIVKMGPSIGCDGWWRPPISRWPGGSMLDLSPCIPAPSSCTLCRLLNETATFTVTSVRLVHADV</sequence>
<protein>
    <submittedName>
        <fullName evidence="1">Uncharacterized protein</fullName>
    </submittedName>
</protein>
<reference evidence="1" key="1">
    <citation type="submission" date="2015-04" db="UniProtKB">
        <authorList>
            <consortium name="EnsemblPlants"/>
        </authorList>
    </citation>
    <scope>IDENTIFICATION</scope>
</reference>
<keyword evidence="2" id="KW-1185">Reference proteome</keyword>
<dbReference type="Gramene" id="OPUNC11G09980.1">
    <property type="protein sequence ID" value="OPUNC11G09980.1"/>
    <property type="gene ID" value="OPUNC11G09980"/>
</dbReference>
<evidence type="ECO:0000313" key="2">
    <source>
        <dbReference type="Proteomes" id="UP000026962"/>
    </source>
</evidence>